<organism evidence="3">
    <name type="scientific">Neobodo designis</name>
    <name type="common">Flagellated protozoan</name>
    <name type="synonym">Bodo designis</name>
    <dbReference type="NCBI Taxonomy" id="312471"/>
    <lineage>
        <taxon>Eukaryota</taxon>
        <taxon>Discoba</taxon>
        <taxon>Euglenozoa</taxon>
        <taxon>Kinetoplastea</taxon>
        <taxon>Metakinetoplastina</taxon>
        <taxon>Neobodonida</taxon>
        <taxon>Neobodo</taxon>
    </lineage>
</organism>
<evidence type="ECO:0000259" key="2">
    <source>
        <dbReference type="Pfam" id="PF13839"/>
    </source>
</evidence>
<dbReference type="EMBL" id="HBGF01022054">
    <property type="protein sequence ID" value="CAD9115683.1"/>
    <property type="molecule type" value="Transcribed_RNA"/>
</dbReference>
<protein>
    <recommendedName>
        <fullName evidence="2">Trichome birefringence-like C-terminal domain-containing protein</fullName>
    </recommendedName>
</protein>
<dbReference type="Pfam" id="PF13839">
    <property type="entry name" value="PC-Esterase"/>
    <property type="match status" value="1"/>
</dbReference>
<comment type="similarity">
    <text evidence="1">Belongs to the PC-esterase family. TBL subfamily.</text>
</comment>
<proteinExistence type="inferred from homology"/>
<evidence type="ECO:0000256" key="1">
    <source>
        <dbReference type="ARBA" id="ARBA00007727"/>
    </source>
</evidence>
<reference evidence="3" key="1">
    <citation type="submission" date="2021-01" db="EMBL/GenBank/DDBJ databases">
        <authorList>
            <person name="Corre E."/>
            <person name="Pelletier E."/>
            <person name="Niang G."/>
            <person name="Scheremetjew M."/>
            <person name="Finn R."/>
            <person name="Kale V."/>
            <person name="Holt S."/>
            <person name="Cochrane G."/>
            <person name="Meng A."/>
            <person name="Brown T."/>
            <person name="Cohen L."/>
        </authorList>
    </citation>
    <scope>NUCLEOTIDE SEQUENCE</scope>
    <source>
        <strain evidence="3">CCAP 1951/1</strain>
    </source>
</reference>
<feature type="domain" description="Trichome birefringence-like C-terminal" evidence="2">
    <location>
        <begin position="88"/>
        <end position="143"/>
    </location>
</feature>
<name>A0A7S1Q2A0_NEODS</name>
<dbReference type="AlphaFoldDB" id="A0A7S1Q2A0"/>
<accession>A0A7S1Q2A0</accession>
<gene>
    <name evidence="3" type="ORF">NDES1114_LOCUS14553</name>
</gene>
<evidence type="ECO:0000313" key="3">
    <source>
        <dbReference type="EMBL" id="CAD9115683.1"/>
    </source>
</evidence>
<dbReference type="InterPro" id="IPR026057">
    <property type="entry name" value="TBL_C"/>
</dbReference>
<dbReference type="GO" id="GO:0016740">
    <property type="term" value="F:transferase activity"/>
    <property type="evidence" value="ECO:0007669"/>
    <property type="project" value="InterPro"/>
</dbReference>
<sequence>MRDPTNEEREVSDSEYEGHIKHAAKLVRALFNGTVIWRTTYQGHPYCWKYDKPLTEELRAEDFPTVPPYKRYRWAAIPGRNRFATRLWREAGAHILDVTRPTNLMPLGHLGQNHPKFALRNTTDCLHYCAPGPYDTWSEMLMNLLLGNLGP</sequence>